<feature type="compositionally biased region" description="Pro residues" evidence="1">
    <location>
        <begin position="116"/>
        <end position="126"/>
    </location>
</feature>
<feature type="compositionally biased region" description="Low complexity" evidence="1">
    <location>
        <begin position="89"/>
        <end position="100"/>
    </location>
</feature>
<dbReference type="Proteomes" id="UP000320762">
    <property type="component" value="Unassembled WGS sequence"/>
</dbReference>
<keyword evidence="3" id="KW-1185">Reference proteome</keyword>
<comment type="caution">
    <text evidence="2">The sequence shown here is derived from an EMBL/GenBank/DDBJ whole genome shotgun (WGS) entry which is preliminary data.</text>
</comment>
<dbReference type="EMBL" id="VDMD01000023">
    <property type="protein sequence ID" value="TRM60238.1"/>
    <property type="molecule type" value="Genomic_DNA"/>
</dbReference>
<accession>A0A550C610</accession>
<protein>
    <submittedName>
        <fullName evidence="2">Uncharacterized protein</fullName>
    </submittedName>
</protein>
<evidence type="ECO:0000256" key="1">
    <source>
        <dbReference type="SAM" id="MobiDB-lite"/>
    </source>
</evidence>
<evidence type="ECO:0000313" key="2">
    <source>
        <dbReference type="EMBL" id="TRM60238.1"/>
    </source>
</evidence>
<name>A0A550C610_9AGAR</name>
<sequence>MLAGCSRAVSSANSRLDPLQSVFRAAAGRAWHRTAVAAHDHAKPDPTQPIRLRGRMSRKLPEYILARRKGQPYDVSPPAPQGERVTESNIITTPTTNKPDTQTRRRRSTDRTLPSAPGPTLPPLPSPTSRKTFLENIYTLCARGTPLPTLLDYHAASPFQSRASLHALLQKAVRERAFGSVAWIARAMRSAGMHVDPRLAVRALVKSGYWERAWTLAQTHAGRPPTSDALARAEVPLEIWREFTRALHVASLRLRIRRRLRDRKMEGSPPLPVRQWLEHVPAYIPENLAQLHPVDAYGLIRALILADRRRFGVQLAMAYFKSLGPDLPPSRVRHCLDIVNLIVAFAYPLRGLRQFHQANTAAQLLVSLHPSFRPTPSTLFLLLRPLKHAKRCGTIAVSALQFYTRRWGECVVNARVRRRAINLCIKEKRWDLVRALLAHQRARGLSDEEILGRTLAEHRRGRRRGPAPARKAFETGAGRERRLWRRLHGVGRVVGFRGRKWLAARRGR</sequence>
<organism evidence="2 3">
    <name type="scientific">Schizophyllum amplum</name>
    <dbReference type="NCBI Taxonomy" id="97359"/>
    <lineage>
        <taxon>Eukaryota</taxon>
        <taxon>Fungi</taxon>
        <taxon>Dikarya</taxon>
        <taxon>Basidiomycota</taxon>
        <taxon>Agaricomycotina</taxon>
        <taxon>Agaricomycetes</taxon>
        <taxon>Agaricomycetidae</taxon>
        <taxon>Agaricales</taxon>
        <taxon>Schizophyllaceae</taxon>
        <taxon>Schizophyllum</taxon>
    </lineage>
</organism>
<evidence type="ECO:0000313" key="3">
    <source>
        <dbReference type="Proteomes" id="UP000320762"/>
    </source>
</evidence>
<dbReference type="AlphaFoldDB" id="A0A550C610"/>
<dbReference type="OrthoDB" id="3149711at2759"/>
<reference evidence="2 3" key="1">
    <citation type="journal article" date="2019" name="New Phytol.">
        <title>Comparative genomics reveals unique wood-decay strategies and fruiting body development in the Schizophyllaceae.</title>
        <authorList>
            <person name="Almasi E."/>
            <person name="Sahu N."/>
            <person name="Krizsan K."/>
            <person name="Balint B."/>
            <person name="Kovacs G.M."/>
            <person name="Kiss B."/>
            <person name="Cseklye J."/>
            <person name="Drula E."/>
            <person name="Henrissat B."/>
            <person name="Nagy I."/>
            <person name="Chovatia M."/>
            <person name="Adam C."/>
            <person name="LaButti K."/>
            <person name="Lipzen A."/>
            <person name="Riley R."/>
            <person name="Grigoriev I.V."/>
            <person name="Nagy L.G."/>
        </authorList>
    </citation>
    <scope>NUCLEOTIDE SEQUENCE [LARGE SCALE GENOMIC DNA]</scope>
    <source>
        <strain evidence="2 3">NL-1724</strain>
    </source>
</reference>
<gene>
    <name evidence="2" type="ORF">BD626DRAFT_505882</name>
</gene>
<proteinExistence type="predicted"/>
<feature type="region of interest" description="Disordered" evidence="1">
    <location>
        <begin position="36"/>
        <end position="129"/>
    </location>
</feature>